<accession>A0A7W5A6F0</accession>
<feature type="transmembrane region" description="Helical" evidence="1">
    <location>
        <begin position="33"/>
        <end position="53"/>
    </location>
</feature>
<reference evidence="2 3" key="1">
    <citation type="submission" date="2020-08" db="EMBL/GenBank/DDBJ databases">
        <title>Genomic Encyclopedia of Type Strains, Phase III (KMG-III): the genomes of soil and plant-associated and newly described type strains.</title>
        <authorList>
            <person name="Whitman W."/>
        </authorList>
    </citation>
    <scope>NUCLEOTIDE SEQUENCE [LARGE SCALE GENOMIC DNA]</scope>
    <source>
        <strain evidence="2 3">CECT 3302</strain>
    </source>
</reference>
<keyword evidence="1" id="KW-0812">Transmembrane</keyword>
<comment type="caution">
    <text evidence="2">The sequence shown here is derived from an EMBL/GenBank/DDBJ whole genome shotgun (WGS) entry which is preliminary data.</text>
</comment>
<protein>
    <submittedName>
        <fullName evidence="2">Uncharacterized protein</fullName>
    </submittedName>
</protein>
<dbReference type="Proteomes" id="UP000577707">
    <property type="component" value="Unassembled WGS sequence"/>
</dbReference>
<sequence>MAYVVLVAWLVQAAVGVLLLTGWFRHGRAHSRVVVTHVVLSVAGAGLWVAYVLSDQVLYAWAALVMITIGNGFGDNLLLRRTRRMGGGTHLSTVNTYKLAIRSIFNRRLPLRVGFHALFAGVVYFSTLAICIVDTVA</sequence>
<name>A0A7W5A6F0_9ACTN</name>
<dbReference type="EMBL" id="JACHXG010000007">
    <property type="protein sequence ID" value="MBB3090541.1"/>
    <property type="molecule type" value="Genomic_DNA"/>
</dbReference>
<proteinExistence type="predicted"/>
<feature type="transmembrane region" description="Helical" evidence="1">
    <location>
        <begin position="59"/>
        <end position="79"/>
    </location>
</feature>
<dbReference type="RefSeq" id="WP_183547514.1">
    <property type="nucleotide sequence ID" value="NZ_BMQT01000005.1"/>
</dbReference>
<gene>
    <name evidence="2" type="ORF">FHS12_003499</name>
</gene>
<feature type="transmembrane region" description="Helical" evidence="1">
    <location>
        <begin position="6"/>
        <end position="24"/>
    </location>
</feature>
<feature type="transmembrane region" description="Helical" evidence="1">
    <location>
        <begin position="113"/>
        <end position="136"/>
    </location>
</feature>
<evidence type="ECO:0000256" key="1">
    <source>
        <dbReference type="SAM" id="Phobius"/>
    </source>
</evidence>
<keyword evidence="3" id="KW-1185">Reference proteome</keyword>
<dbReference type="AlphaFoldDB" id="A0A7W5A6F0"/>
<evidence type="ECO:0000313" key="3">
    <source>
        <dbReference type="Proteomes" id="UP000577707"/>
    </source>
</evidence>
<keyword evidence="1" id="KW-0472">Membrane</keyword>
<keyword evidence="1" id="KW-1133">Transmembrane helix</keyword>
<organism evidence="2 3">
    <name type="scientific">Nocardioides albus</name>
    <dbReference type="NCBI Taxonomy" id="1841"/>
    <lineage>
        <taxon>Bacteria</taxon>
        <taxon>Bacillati</taxon>
        <taxon>Actinomycetota</taxon>
        <taxon>Actinomycetes</taxon>
        <taxon>Propionibacteriales</taxon>
        <taxon>Nocardioidaceae</taxon>
        <taxon>Nocardioides</taxon>
    </lineage>
</organism>
<evidence type="ECO:0000313" key="2">
    <source>
        <dbReference type="EMBL" id="MBB3090541.1"/>
    </source>
</evidence>